<organism evidence="1 2">
    <name type="scientific">Geobacillus kaustophilus (strain HTA426)</name>
    <dbReference type="NCBI Taxonomy" id="235909"/>
    <lineage>
        <taxon>Bacteria</taxon>
        <taxon>Bacillati</taxon>
        <taxon>Bacillota</taxon>
        <taxon>Bacilli</taxon>
        <taxon>Bacillales</taxon>
        <taxon>Anoxybacillaceae</taxon>
        <taxon>Geobacillus</taxon>
        <taxon>Geobacillus thermoleovorans group</taxon>
    </lineage>
</organism>
<evidence type="ECO:0000313" key="1">
    <source>
        <dbReference type="EMBL" id="BAD74912.1"/>
    </source>
</evidence>
<proteinExistence type="predicted"/>
<dbReference type="EMBL" id="BA000043">
    <property type="protein sequence ID" value="BAD74912.1"/>
    <property type="molecule type" value="Genomic_DNA"/>
</dbReference>
<sequence>MFIKLSKRHPSPPCFSRRQYGTMKEGKKREGKTNGRVVGDIQHCLIACSCVFDWFLLA</sequence>
<gene>
    <name evidence="1" type="ordered locus">GK0627</name>
</gene>
<reference evidence="1 2" key="1">
    <citation type="journal article" date="2004" name="Nucleic Acids Res.">
        <title>Thermoadaptation trait revealed by the genome sequence of thermophilic Geobacillus kaustophilus.</title>
        <authorList>
            <person name="Takami H."/>
            <person name="Takaki Y."/>
            <person name="Chee G.J."/>
            <person name="Nishi S."/>
            <person name="Shimamura S."/>
            <person name="Suzuki H."/>
            <person name="Matsui S."/>
            <person name="Uchiyama I."/>
        </authorList>
    </citation>
    <scope>NUCLEOTIDE SEQUENCE [LARGE SCALE GENOMIC DNA]</scope>
    <source>
        <strain evidence="1 2">HTA426</strain>
    </source>
</reference>
<keyword evidence="2" id="KW-1185">Reference proteome</keyword>
<accession>Q5L2B8</accession>
<name>Q5L2B8_GEOKA</name>
<dbReference type="HOGENOM" id="CLU_2972986_0_0_9"/>
<dbReference type="Proteomes" id="UP000001172">
    <property type="component" value="Chromosome"/>
</dbReference>
<evidence type="ECO:0000313" key="2">
    <source>
        <dbReference type="Proteomes" id="UP000001172"/>
    </source>
</evidence>
<dbReference type="STRING" id="235909.GK0627"/>
<protein>
    <submittedName>
        <fullName evidence="1">Uncharacterized protein</fullName>
    </submittedName>
</protein>
<dbReference type="KEGG" id="gka:GK0627"/>
<dbReference type="AlphaFoldDB" id="Q5L2B8"/>